<name>A0A1H1GYP5_9ACTN</name>
<dbReference type="InterPro" id="IPR025339">
    <property type="entry name" value="DUF4245"/>
</dbReference>
<keyword evidence="3" id="KW-1185">Reference proteome</keyword>
<accession>A0A1H1GYP5</accession>
<dbReference type="EMBL" id="FNKO01000002">
    <property type="protein sequence ID" value="SDR17936.1"/>
    <property type="molecule type" value="Genomic_DNA"/>
</dbReference>
<dbReference type="STRING" id="995062.SAMN04489718_3960"/>
<proteinExistence type="predicted"/>
<evidence type="ECO:0000313" key="2">
    <source>
        <dbReference type="EMBL" id="SDR17936.1"/>
    </source>
</evidence>
<evidence type="ECO:0008006" key="4">
    <source>
        <dbReference type="Google" id="ProtNLM"/>
    </source>
</evidence>
<gene>
    <name evidence="2" type="ORF">SAMN04489718_3960</name>
</gene>
<evidence type="ECO:0000256" key="1">
    <source>
        <dbReference type="SAM" id="MobiDB-lite"/>
    </source>
</evidence>
<dbReference type="Pfam" id="PF14030">
    <property type="entry name" value="DUF4245"/>
    <property type="match status" value="1"/>
</dbReference>
<sequence>MRYPFIRLGESMRGVAEQRNQGSDDDRSGGSPGVAPRSVRAMVFAMLPLVLVVLGIAGLTGRCSVNPLGSSLDTGTAPTVNASQEFESAAAGVDFPVLHPHPPDGWRANSADTEQITQQDSAVRVGWLTEDTHYVRLSQSSAPEAELVSSETEQPPRARGTVRAAGEQWVVYESVRSEVAWVGERSGVRLLITGNGTEEEFRMMARAAIDAPVVRSG</sequence>
<dbReference type="Proteomes" id="UP000199301">
    <property type="component" value="Unassembled WGS sequence"/>
</dbReference>
<evidence type="ECO:0000313" key="3">
    <source>
        <dbReference type="Proteomes" id="UP000199301"/>
    </source>
</evidence>
<protein>
    <recommendedName>
        <fullName evidence="4">DUF4245 domain-containing protein</fullName>
    </recommendedName>
</protein>
<organism evidence="2 3">
    <name type="scientific">Actinopolyspora saharensis</name>
    <dbReference type="NCBI Taxonomy" id="995062"/>
    <lineage>
        <taxon>Bacteria</taxon>
        <taxon>Bacillati</taxon>
        <taxon>Actinomycetota</taxon>
        <taxon>Actinomycetes</taxon>
        <taxon>Actinopolysporales</taxon>
        <taxon>Actinopolysporaceae</taxon>
        <taxon>Actinopolyspora</taxon>
    </lineage>
</organism>
<dbReference type="AlphaFoldDB" id="A0A1H1GYP5"/>
<reference evidence="3" key="1">
    <citation type="submission" date="2016-10" db="EMBL/GenBank/DDBJ databases">
        <authorList>
            <person name="Varghese N."/>
            <person name="Submissions S."/>
        </authorList>
    </citation>
    <scope>NUCLEOTIDE SEQUENCE [LARGE SCALE GENOMIC DNA]</scope>
    <source>
        <strain evidence="3">DSM 45459</strain>
    </source>
</reference>
<feature type="region of interest" description="Disordered" evidence="1">
    <location>
        <begin position="14"/>
        <end position="34"/>
    </location>
</feature>